<dbReference type="SUPFAM" id="SSF52172">
    <property type="entry name" value="CheY-like"/>
    <property type="match status" value="1"/>
</dbReference>
<dbReference type="InterPro" id="IPR013976">
    <property type="entry name" value="HDOD"/>
</dbReference>
<reference evidence="6" key="2">
    <citation type="submission" date="2024-06" db="EMBL/GenBank/DDBJ databases">
        <authorList>
            <person name="Petrova K.O."/>
            <person name="Toshchakov S.V."/>
            <person name="Boltjanskaja Y.V."/>
            <person name="Kevbrin V."/>
        </authorList>
    </citation>
    <scope>NUCLEOTIDE SEQUENCE</scope>
    <source>
        <strain evidence="6">Z-910T</strain>
    </source>
</reference>
<proteinExistence type="predicted"/>
<dbReference type="PANTHER" id="PTHR33525:SF3">
    <property type="entry name" value="RIBONUCLEASE Y"/>
    <property type="match status" value="1"/>
</dbReference>
<protein>
    <recommendedName>
        <fullName evidence="1">Stage 0 sporulation protein A homolog</fullName>
    </recommendedName>
</protein>
<gene>
    <name evidence="6" type="ORF">PRVXT_000385</name>
</gene>
<dbReference type="Pfam" id="PF08668">
    <property type="entry name" value="HDOD"/>
    <property type="match status" value="1"/>
</dbReference>
<dbReference type="GO" id="GO:0000160">
    <property type="term" value="P:phosphorelay signal transduction system"/>
    <property type="evidence" value="ECO:0007669"/>
    <property type="project" value="InterPro"/>
</dbReference>
<dbReference type="SMART" id="SM00448">
    <property type="entry name" value="REC"/>
    <property type="match status" value="1"/>
</dbReference>
<evidence type="ECO:0000256" key="2">
    <source>
        <dbReference type="ARBA" id="ARBA00024867"/>
    </source>
</evidence>
<dbReference type="Gene3D" id="3.40.50.2300">
    <property type="match status" value="1"/>
</dbReference>
<sequence length="401" mass="46896">MKRVLLVDDEKQILRALSRVFLESPYSIYTAESGEEALAILDEQKIDMIVSDMRMPYMNGYQLLNKVKVRHPNIIRLLLSGYSEENTILKALNENVAKTFIFKPWENEQLLLLVDKTFKVYESMENKDIAQFVNNIGTIPVLEGNHKSLLQALEESNNLEKISCIVKKDQAISAKILRIAQSSYYQKRDKTKALKVEEAIEDIGAKNFKMLVDKTSTCDYCHEKHSEYIREIWTQSLISNKLVSRFYKTMMHKQPPSLALVAGALHNIGMLLMFKRYKMEYLSLFAESIKKRKTIEQKEVELFGISHGEIGSYLLDWWEFPHGVVEAAMYHHSPTEKAVVNKKLVHIIHLVNYYTFKLMGIENYSRLDTEVFTKLDVSQRKWEKEFAKIKKERWYDCEQKI</sequence>
<keyword evidence="3" id="KW-0597">Phosphoprotein</keyword>
<evidence type="ECO:0000259" key="5">
    <source>
        <dbReference type="PROSITE" id="PS51833"/>
    </source>
</evidence>
<evidence type="ECO:0000259" key="4">
    <source>
        <dbReference type="PROSITE" id="PS50110"/>
    </source>
</evidence>
<dbReference type="EMBL" id="CP158367">
    <property type="protein sequence ID" value="XBX75271.1"/>
    <property type="molecule type" value="Genomic_DNA"/>
</dbReference>
<feature type="domain" description="HDOD" evidence="5">
    <location>
        <begin position="139"/>
        <end position="334"/>
    </location>
</feature>
<dbReference type="PROSITE" id="PS50110">
    <property type="entry name" value="RESPONSE_REGULATORY"/>
    <property type="match status" value="1"/>
</dbReference>
<accession>A0AAU7VN18</accession>
<name>A0AAU7VN18_9FIRM</name>
<evidence type="ECO:0000256" key="3">
    <source>
        <dbReference type="PROSITE-ProRule" id="PRU00169"/>
    </source>
</evidence>
<dbReference type="RefSeq" id="WP_350344016.1">
    <property type="nucleotide sequence ID" value="NZ_CP158367.1"/>
</dbReference>
<dbReference type="PROSITE" id="PS51833">
    <property type="entry name" value="HDOD"/>
    <property type="match status" value="1"/>
</dbReference>
<comment type="function">
    <text evidence="2">May play the central regulatory role in sporulation. It may be an element of the effector pathway responsible for the activation of sporulation genes in response to nutritional stress. Spo0A may act in concert with spo0H (a sigma factor) to control the expression of some genes that are critical to the sporulation process.</text>
</comment>
<evidence type="ECO:0000256" key="1">
    <source>
        <dbReference type="ARBA" id="ARBA00018672"/>
    </source>
</evidence>
<dbReference type="InterPro" id="IPR001789">
    <property type="entry name" value="Sig_transdc_resp-reg_receiver"/>
</dbReference>
<dbReference type="PANTHER" id="PTHR33525">
    <property type="match status" value="1"/>
</dbReference>
<organism evidence="6">
    <name type="scientific">Proteinivorax tanatarense</name>
    <dbReference type="NCBI Taxonomy" id="1260629"/>
    <lineage>
        <taxon>Bacteria</taxon>
        <taxon>Bacillati</taxon>
        <taxon>Bacillota</taxon>
        <taxon>Clostridia</taxon>
        <taxon>Eubacteriales</taxon>
        <taxon>Proteinivoracaceae</taxon>
        <taxon>Proteinivorax</taxon>
    </lineage>
</organism>
<feature type="domain" description="Response regulatory" evidence="4">
    <location>
        <begin position="3"/>
        <end position="118"/>
    </location>
</feature>
<dbReference type="SUPFAM" id="SSF109604">
    <property type="entry name" value="HD-domain/PDEase-like"/>
    <property type="match status" value="1"/>
</dbReference>
<dbReference type="InterPro" id="IPR011006">
    <property type="entry name" value="CheY-like_superfamily"/>
</dbReference>
<dbReference type="InterPro" id="IPR052340">
    <property type="entry name" value="RNase_Y/CdgJ"/>
</dbReference>
<evidence type="ECO:0000313" key="6">
    <source>
        <dbReference type="EMBL" id="XBX75271.1"/>
    </source>
</evidence>
<dbReference type="CDD" id="cd17569">
    <property type="entry name" value="REC_HupR-like"/>
    <property type="match status" value="1"/>
</dbReference>
<reference evidence="6" key="1">
    <citation type="journal article" date="2013" name="Extremophiles">
        <title>Proteinivorax tanatarense gen. nov., sp. nov., an anaerobic, haloalkaliphilic, proteolytic bacterium isolated from a decaying algal bloom, and proposal of Proteinivoraceae fam. nov.</title>
        <authorList>
            <person name="Kevbrin V."/>
            <person name="Boltyanskaya Y."/>
            <person name="Zhilina T."/>
            <person name="Kolganova T."/>
            <person name="Lavrentjeva E."/>
            <person name="Kuznetsov B."/>
        </authorList>
    </citation>
    <scope>NUCLEOTIDE SEQUENCE</scope>
    <source>
        <strain evidence="6">Z-910T</strain>
    </source>
</reference>
<feature type="modified residue" description="4-aspartylphosphate" evidence="3">
    <location>
        <position position="52"/>
    </location>
</feature>
<dbReference type="Gene3D" id="1.10.3210.10">
    <property type="entry name" value="Hypothetical protein af1432"/>
    <property type="match status" value="1"/>
</dbReference>
<dbReference type="AlphaFoldDB" id="A0AAU7VN18"/>
<dbReference type="Pfam" id="PF00072">
    <property type="entry name" value="Response_reg"/>
    <property type="match status" value="1"/>
</dbReference>